<dbReference type="PANTHER" id="PTHR46048">
    <property type="entry name" value="HYDROXYCARBOXYLIC ACID RECEPTOR 2"/>
    <property type="match status" value="1"/>
</dbReference>
<feature type="transmembrane region" description="Helical" evidence="9">
    <location>
        <begin position="110"/>
        <end position="129"/>
    </location>
</feature>
<dbReference type="InterPro" id="IPR017452">
    <property type="entry name" value="GPCR_Rhodpsn_7TM"/>
</dbReference>
<keyword evidence="7" id="KW-0807">Transducer</keyword>
<feature type="compositionally biased region" description="Low complexity" evidence="8">
    <location>
        <begin position="331"/>
        <end position="349"/>
    </location>
</feature>
<keyword evidence="12" id="KW-1185">Reference proteome</keyword>
<accession>A0ABD1JY89</accession>
<evidence type="ECO:0000256" key="8">
    <source>
        <dbReference type="SAM" id="MobiDB-lite"/>
    </source>
</evidence>
<dbReference type="PRINTS" id="PR00237">
    <property type="entry name" value="GPCRRHODOPSN"/>
</dbReference>
<organism evidence="11 12">
    <name type="scientific">Coilia grayii</name>
    <name type="common">Gray's grenadier anchovy</name>
    <dbReference type="NCBI Taxonomy" id="363190"/>
    <lineage>
        <taxon>Eukaryota</taxon>
        <taxon>Metazoa</taxon>
        <taxon>Chordata</taxon>
        <taxon>Craniata</taxon>
        <taxon>Vertebrata</taxon>
        <taxon>Euteleostomi</taxon>
        <taxon>Actinopterygii</taxon>
        <taxon>Neopterygii</taxon>
        <taxon>Teleostei</taxon>
        <taxon>Clupei</taxon>
        <taxon>Clupeiformes</taxon>
        <taxon>Clupeoidei</taxon>
        <taxon>Engraulidae</taxon>
        <taxon>Coilinae</taxon>
        <taxon>Coilia</taxon>
    </lineage>
</organism>
<dbReference type="GO" id="GO:0016020">
    <property type="term" value="C:membrane"/>
    <property type="evidence" value="ECO:0007669"/>
    <property type="project" value="UniProtKB-SubCell"/>
</dbReference>
<feature type="transmembrane region" description="Helical" evidence="9">
    <location>
        <begin position="241"/>
        <end position="270"/>
    </location>
</feature>
<dbReference type="SUPFAM" id="SSF81321">
    <property type="entry name" value="Family A G protein-coupled receptor-like"/>
    <property type="match status" value="2"/>
</dbReference>
<feature type="transmembrane region" description="Helical" evidence="9">
    <location>
        <begin position="467"/>
        <end position="489"/>
    </location>
</feature>
<keyword evidence="6" id="KW-0675">Receptor</keyword>
<feature type="domain" description="G-protein coupled receptors family 1 profile" evidence="10">
    <location>
        <begin position="407"/>
        <end position="663"/>
    </location>
</feature>
<feature type="transmembrane region" description="Helical" evidence="9">
    <location>
        <begin position="392"/>
        <end position="415"/>
    </location>
</feature>
<reference evidence="11 12" key="1">
    <citation type="submission" date="2024-09" db="EMBL/GenBank/DDBJ databases">
        <title>A chromosome-level genome assembly of Gray's grenadier anchovy, Coilia grayii.</title>
        <authorList>
            <person name="Fu Z."/>
        </authorList>
    </citation>
    <scope>NUCLEOTIDE SEQUENCE [LARGE SCALE GENOMIC DNA]</scope>
    <source>
        <strain evidence="11">G4</strain>
        <tissue evidence="11">Muscle</tissue>
    </source>
</reference>
<dbReference type="PANTHER" id="PTHR46048:SF10">
    <property type="entry name" value="HYDROXYCARBOXYLIC ACID RECEPTOR 1-4-RELATED"/>
    <property type="match status" value="1"/>
</dbReference>
<evidence type="ECO:0000256" key="2">
    <source>
        <dbReference type="ARBA" id="ARBA00022692"/>
    </source>
</evidence>
<evidence type="ECO:0000256" key="3">
    <source>
        <dbReference type="ARBA" id="ARBA00022989"/>
    </source>
</evidence>
<feature type="transmembrane region" description="Helical" evidence="9">
    <location>
        <begin position="501"/>
        <end position="519"/>
    </location>
</feature>
<keyword evidence="5 9" id="KW-0472">Membrane</keyword>
<dbReference type="InterPro" id="IPR051893">
    <property type="entry name" value="HCARs"/>
</dbReference>
<evidence type="ECO:0000256" key="5">
    <source>
        <dbReference type="ARBA" id="ARBA00023136"/>
    </source>
</evidence>
<dbReference type="PROSITE" id="PS50262">
    <property type="entry name" value="G_PROTEIN_RECEP_F1_2"/>
    <property type="match status" value="2"/>
</dbReference>
<feature type="transmembrane region" description="Helical" evidence="9">
    <location>
        <begin position="646"/>
        <end position="665"/>
    </location>
</feature>
<feature type="transmembrane region" description="Helical" evidence="9">
    <location>
        <begin position="70"/>
        <end position="90"/>
    </location>
</feature>
<feature type="region of interest" description="Disordered" evidence="8">
    <location>
        <begin position="328"/>
        <end position="363"/>
    </location>
</feature>
<evidence type="ECO:0000313" key="12">
    <source>
        <dbReference type="Proteomes" id="UP001591681"/>
    </source>
</evidence>
<feature type="transmembrane region" description="Helical" evidence="9">
    <location>
        <begin position="35"/>
        <end position="58"/>
    </location>
</feature>
<name>A0ABD1JY89_9TELE</name>
<dbReference type="AlphaFoldDB" id="A0ABD1JY89"/>
<feature type="transmembrane region" description="Helical" evidence="9">
    <location>
        <begin position="552"/>
        <end position="581"/>
    </location>
</feature>
<comment type="subcellular location">
    <subcellularLocation>
        <location evidence="1">Membrane</location>
        <topology evidence="1">Multi-pass membrane protein</topology>
    </subcellularLocation>
</comment>
<feature type="transmembrane region" description="Helical" evidence="9">
    <location>
        <begin position="193"/>
        <end position="220"/>
    </location>
</feature>
<evidence type="ECO:0000256" key="9">
    <source>
        <dbReference type="SAM" id="Phobius"/>
    </source>
</evidence>
<comment type="caution">
    <text evidence="11">The sequence shown here is derived from an EMBL/GenBank/DDBJ whole genome shotgun (WGS) entry which is preliminary data.</text>
</comment>
<feature type="transmembrane region" description="Helical" evidence="9">
    <location>
        <begin position="150"/>
        <end position="173"/>
    </location>
</feature>
<feature type="transmembrane region" description="Helical" evidence="9">
    <location>
        <begin position="602"/>
        <end position="626"/>
    </location>
</feature>
<gene>
    <name evidence="11" type="ORF">ACEWY4_011654</name>
</gene>
<proteinExistence type="predicted"/>
<keyword evidence="2 9" id="KW-0812">Transmembrane</keyword>
<evidence type="ECO:0000313" key="11">
    <source>
        <dbReference type="EMBL" id="KAL2091856.1"/>
    </source>
</evidence>
<evidence type="ECO:0000259" key="10">
    <source>
        <dbReference type="PROSITE" id="PS50262"/>
    </source>
</evidence>
<evidence type="ECO:0000256" key="6">
    <source>
        <dbReference type="ARBA" id="ARBA00023170"/>
    </source>
</evidence>
<dbReference type="GO" id="GO:0004930">
    <property type="term" value="F:G protein-coupled receptor activity"/>
    <property type="evidence" value="ECO:0007669"/>
    <property type="project" value="UniProtKB-KW"/>
</dbReference>
<dbReference type="Proteomes" id="UP001591681">
    <property type="component" value="Unassembled WGS sequence"/>
</dbReference>
<feature type="transmembrane region" description="Helical" evidence="9">
    <location>
        <begin position="427"/>
        <end position="447"/>
    </location>
</feature>
<dbReference type="InterPro" id="IPR000276">
    <property type="entry name" value="GPCR_Rhodpsn"/>
</dbReference>
<feature type="domain" description="G-protein coupled receptors family 1 profile" evidence="10">
    <location>
        <begin position="50"/>
        <end position="306"/>
    </location>
</feature>
<evidence type="ECO:0000256" key="1">
    <source>
        <dbReference type="ARBA" id="ARBA00004141"/>
    </source>
</evidence>
<keyword evidence="4" id="KW-0297">G-protein coupled receptor</keyword>
<dbReference type="Pfam" id="PF00001">
    <property type="entry name" value="7tm_1"/>
    <property type="match status" value="2"/>
</dbReference>
<dbReference type="Gene3D" id="1.20.1070.10">
    <property type="entry name" value="Rhodopsin 7-helix transmembrane proteins"/>
    <property type="match status" value="2"/>
</dbReference>
<evidence type="ECO:0000256" key="4">
    <source>
        <dbReference type="ARBA" id="ARBA00023040"/>
    </source>
</evidence>
<evidence type="ECO:0000256" key="7">
    <source>
        <dbReference type="ARBA" id="ARBA00023224"/>
    </source>
</evidence>
<protein>
    <recommendedName>
        <fullName evidence="10">G-protein coupled receptors family 1 profile domain-containing protein</fullName>
    </recommendedName>
</protein>
<sequence length="704" mass="78899">MLSEPNFTTASNLSTATPAPAGGCPPVGIQLEGVILPPVLTIDVILGLLGNMVALWIFCFKLKAWNPNNLFLFNLVIADFMALVSLPLRIDALLRGHWVFGDGMCRINLFLMFSNRSASIALMTVVAIYRYFKVVHPHHRLNRMTKRQAVLVSMFVWLLVIGPRVPMLAYSHIKGSGDKTQCFFFTSYKEASRAIIVLVGMHRILTILEFVIPLVMLLFCSIRIATFLKKRRFGKRDKVLTAMRVCVAIVVVFMVCFLPTTVTTIGVWIIRSYRPWDCSAFYTFTQLTIVSFGLNFLNSALDPIIYIFSSSMFRKALRDALPRALQCGQDTGESTTSSSSGTQTTTQQELKSLGTDRRKPNITTTLNLTTPTLQGESGVSCPQAGAQLKGVILLPVLTIDVVLGLLGNTLALWIFCFKLKAWNPNNLFLFNLVIADFLALVSLPLRIDTLVRGHWVFGDGMCRINLFLMFSNRSASIALMTVVAIYRYFKVVHPYHRLNRMTKAQAVLVSMFAWLLVIGPRVPMLAYNHIKGSGQKTQCLFFTPFKEASQDIIILVRTHCILTILEFVIPLVMLLFCSIRIATFLRERQMGNRDKVRKAMRVCVAIVVVFMVCFLPTTVTTIGVWVIRSYRPWDCSAFYTFTQLTIVSFGLNFLNSALDPIIYVFSSSMFRKALRDALPRALQCGQETSKSTSAYAIVLPASSS</sequence>
<dbReference type="EMBL" id="JBHFQA010000010">
    <property type="protein sequence ID" value="KAL2091856.1"/>
    <property type="molecule type" value="Genomic_DNA"/>
</dbReference>
<keyword evidence="3 9" id="KW-1133">Transmembrane helix</keyword>